<comment type="subcellular location">
    <subcellularLocation>
        <location evidence="1 9">Cell inner membrane</location>
        <topology evidence="1 9">Multi-pass membrane protein</topology>
    </subcellularLocation>
</comment>
<dbReference type="AlphaFoldDB" id="N6VYE8"/>
<name>N6VYE8_9GAMM</name>
<organism evidence="11 12">
    <name type="scientific">Marinobacter nanhaiticus D15-8W</name>
    <dbReference type="NCBI Taxonomy" id="626887"/>
    <lineage>
        <taxon>Bacteria</taxon>
        <taxon>Pseudomonadati</taxon>
        <taxon>Pseudomonadota</taxon>
        <taxon>Gammaproteobacteria</taxon>
        <taxon>Pseudomonadales</taxon>
        <taxon>Marinobacteraceae</taxon>
        <taxon>Marinobacter</taxon>
    </lineage>
</organism>
<evidence type="ECO:0000256" key="4">
    <source>
        <dbReference type="ARBA" id="ARBA00022519"/>
    </source>
</evidence>
<keyword evidence="6 9" id="KW-1133">Transmembrane helix</keyword>
<dbReference type="RefSeq" id="WP_004579561.1">
    <property type="nucleotide sequence ID" value="NZ_AP028878.1"/>
</dbReference>
<protein>
    <recommendedName>
        <fullName evidence="9">TRAP transporter small permease protein</fullName>
    </recommendedName>
</protein>
<dbReference type="InterPro" id="IPR007387">
    <property type="entry name" value="TRAP_DctQ"/>
</dbReference>
<evidence type="ECO:0000256" key="9">
    <source>
        <dbReference type="RuleBase" id="RU369079"/>
    </source>
</evidence>
<keyword evidence="12" id="KW-1185">Reference proteome</keyword>
<evidence type="ECO:0000259" key="10">
    <source>
        <dbReference type="Pfam" id="PF04290"/>
    </source>
</evidence>
<feature type="transmembrane region" description="Helical" evidence="9">
    <location>
        <begin position="67"/>
        <end position="87"/>
    </location>
</feature>
<evidence type="ECO:0000256" key="7">
    <source>
        <dbReference type="ARBA" id="ARBA00023136"/>
    </source>
</evidence>
<keyword evidence="4 9" id="KW-0997">Cell inner membrane</keyword>
<gene>
    <name evidence="11" type="ORF">J057_07941</name>
</gene>
<dbReference type="EMBL" id="APLQ01000011">
    <property type="protein sequence ID" value="ENO15265.1"/>
    <property type="molecule type" value="Genomic_DNA"/>
</dbReference>
<comment type="similarity">
    <text evidence="8 9">Belongs to the TRAP transporter small permease family.</text>
</comment>
<dbReference type="Proteomes" id="UP000013165">
    <property type="component" value="Unassembled WGS sequence"/>
</dbReference>
<dbReference type="Pfam" id="PF04290">
    <property type="entry name" value="DctQ"/>
    <property type="match status" value="1"/>
</dbReference>
<comment type="caution">
    <text evidence="11">The sequence shown here is derived from an EMBL/GenBank/DDBJ whole genome shotgun (WGS) entry which is preliminary data.</text>
</comment>
<feature type="transmembrane region" description="Helical" evidence="9">
    <location>
        <begin position="39"/>
        <end position="61"/>
    </location>
</feature>
<feature type="transmembrane region" description="Helical" evidence="9">
    <location>
        <begin position="161"/>
        <end position="182"/>
    </location>
</feature>
<keyword evidence="2 9" id="KW-0813">Transport</keyword>
<dbReference type="InterPro" id="IPR055348">
    <property type="entry name" value="DctQ"/>
</dbReference>
<evidence type="ECO:0000313" key="12">
    <source>
        <dbReference type="Proteomes" id="UP000013165"/>
    </source>
</evidence>
<dbReference type="PANTHER" id="PTHR35011:SF4">
    <property type="entry name" value="SLL1102 PROTEIN"/>
    <property type="match status" value="1"/>
</dbReference>
<feature type="domain" description="Tripartite ATP-independent periplasmic transporters DctQ component" evidence="10">
    <location>
        <begin position="48"/>
        <end position="187"/>
    </location>
</feature>
<evidence type="ECO:0000256" key="5">
    <source>
        <dbReference type="ARBA" id="ARBA00022692"/>
    </source>
</evidence>
<feature type="transmembrane region" description="Helical" evidence="9">
    <location>
        <begin position="114"/>
        <end position="135"/>
    </location>
</feature>
<evidence type="ECO:0000313" key="11">
    <source>
        <dbReference type="EMBL" id="ENO15265.1"/>
    </source>
</evidence>
<proteinExistence type="inferred from homology"/>
<reference evidence="11 12" key="1">
    <citation type="journal article" date="2013" name="Genome Announc.">
        <title>Genome Sequence of the Polycyclic Aromatic Hydrocarbon-Degrading Bacterium Strain Marinobacter nanhaiticus D15-8WT.</title>
        <authorList>
            <person name="Cui Z."/>
            <person name="Gao W."/>
            <person name="Li Q."/>
            <person name="Xu G."/>
            <person name="Zheng L."/>
        </authorList>
    </citation>
    <scope>NUCLEOTIDE SEQUENCE [LARGE SCALE GENOMIC DNA]</scope>
    <source>
        <strain evidence="11 12">D15-8W</strain>
    </source>
</reference>
<comment type="subunit">
    <text evidence="9">The complex comprises the extracytoplasmic solute receptor protein and the two transmembrane proteins.</text>
</comment>
<comment type="function">
    <text evidence="9">Part of the tripartite ATP-independent periplasmic (TRAP) transport system.</text>
</comment>
<dbReference type="GO" id="GO:0005886">
    <property type="term" value="C:plasma membrane"/>
    <property type="evidence" value="ECO:0007669"/>
    <property type="project" value="UniProtKB-SubCell"/>
</dbReference>
<dbReference type="HOGENOM" id="CLU_086356_2_1_6"/>
<dbReference type="OrthoDB" id="8559033at2"/>
<dbReference type="GO" id="GO:0022857">
    <property type="term" value="F:transmembrane transporter activity"/>
    <property type="evidence" value="ECO:0007669"/>
    <property type="project" value="UniProtKB-UniRule"/>
</dbReference>
<keyword evidence="7 9" id="KW-0472">Membrane</keyword>
<dbReference type="STRING" id="626887.J057_07941"/>
<evidence type="ECO:0000256" key="3">
    <source>
        <dbReference type="ARBA" id="ARBA00022475"/>
    </source>
</evidence>
<dbReference type="PATRIC" id="fig|626887.3.peg.1583"/>
<evidence type="ECO:0000256" key="6">
    <source>
        <dbReference type="ARBA" id="ARBA00022989"/>
    </source>
</evidence>
<evidence type="ECO:0000256" key="2">
    <source>
        <dbReference type="ARBA" id="ARBA00022448"/>
    </source>
</evidence>
<sequence length="198" mass="22193">MSRSNVPEDRVANDETELAYQGEAARNAFDRAVLRCGRVVAWLAFIAMAISVYEVFMRYGFNSPTSWVHETVVMLVATLFALGGPVAMASDRHIRVRVLYDSAGPRLKCWLERFNNLVALGFCLLMSYAAYVMFWKSSHNPMGEWSLERSGTSWNPPFPSLIKGIILLAIAIMTIQAILHLVESFRRTPDRVPPGGHA</sequence>
<dbReference type="PANTHER" id="PTHR35011">
    <property type="entry name" value="2,3-DIKETO-L-GULONATE TRAP TRANSPORTER SMALL PERMEASE PROTEIN YIAM"/>
    <property type="match status" value="1"/>
</dbReference>
<keyword evidence="3" id="KW-1003">Cell membrane</keyword>
<accession>N6VYE8</accession>
<keyword evidence="5 9" id="KW-0812">Transmembrane</keyword>
<evidence type="ECO:0000256" key="1">
    <source>
        <dbReference type="ARBA" id="ARBA00004429"/>
    </source>
</evidence>
<evidence type="ECO:0000256" key="8">
    <source>
        <dbReference type="ARBA" id="ARBA00038436"/>
    </source>
</evidence>
<dbReference type="eggNOG" id="COG4665">
    <property type="taxonomic scope" value="Bacteria"/>
</dbReference>